<dbReference type="PRINTS" id="PR00507">
    <property type="entry name" value="N12N6MTFRASE"/>
</dbReference>
<organism evidence="12 13">
    <name type="scientific">Amycolatopsis rubida</name>
    <dbReference type="NCBI Taxonomy" id="112413"/>
    <lineage>
        <taxon>Bacteria</taxon>
        <taxon>Bacillati</taxon>
        <taxon>Actinomycetota</taxon>
        <taxon>Actinomycetes</taxon>
        <taxon>Pseudonocardiales</taxon>
        <taxon>Pseudonocardiaceae</taxon>
        <taxon>Amycolatopsis</taxon>
    </lineage>
</organism>
<dbReference type="GO" id="GO:0008168">
    <property type="term" value="F:methyltransferase activity"/>
    <property type="evidence" value="ECO:0007669"/>
    <property type="project" value="UniProtKB-KW"/>
</dbReference>
<dbReference type="EMBL" id="JAAGNC010000149">
    <property type="protein sequence ID" value="NEC59660.1"/>
    <property type="molecule type" value="Genomic_DNA"/>
</dbReference>
<dbReference type="Gene3D" id="3.40.50.150">
    <property type="entry name" value="Vaccinia Virus protein VP39"/>
    <property type="match status" value="1"/>
</dbReference>
<dbReference type="PANTHER" id="PTHR42933:SF1">
    <property type="entry name" value="SITE-SPECIFIC DNA-METHYLTRANSFERASE (ADENINE-SPECIFIC)"/>
    <property type="match status" value="1"/>
</dbReference>
<evidence type="ECO:0000256" key="7">
    <source>
        <dbReference type="ARBA" id="ARBA00023125"/>
    </source>
</evidence>
<keyword evidence="9" id="KW-0175">Coiled coil</keyword>
<evidence type="ECO:0000256" key="6">
    <source>
        <dbReference type="ARBA" id="ARBA00022747"/>
    </source>
</evidence>
<evidence type="ECO:0000259" key="11">
    <source>
        <dbReference type="Pfam" id="PF02384"/>
    </source>
</evidence>
<evidence type="ECO:0000313" key="13">
    <source>
        <dbReference type="Proteomes" id="UP000470404"/>
    </source>
</evidence>
<dbReference type="SUPFAM" id="SSF116734">
    <property type="entry name" value="DNA methylase specificity domain"/>
    <property type="match status" value="1"/>
</dbReference>
<proteinExistence type="inferred from homology"/>
<dbReference type="Gene3D" id="3.90.220.20">
    <property type="entry name" value="DNA methylase specificity domains"/>
    <property type="match status" value="1"/>
</dbReference>
<comment type="catalytic activity">
    <reaction evidence="8">
        <text>a 2'-deoxyadenosine in DNA + S-adenosyl-L-methionine = an N(6)-methyl-2'-deoxyadenosine in DNA + S-adenosyl-L-homocysteine + H(+)</text>
        <dbReference type="Rhea" id="RHEA:15197"/>
        <dbReference type="Rhea" id="RHEA-COMP:12418"/>
        <dbReference type="Rhea" id="RHEA-COMP:12419"/>
        <dbReference type="ChEBI" id="CHEBI:15378"/>
        <dbReference type="ChEBI" id="CHEBI:57856"/>
        <dbReference type="ChEBI" id="CHEBI:59789"/>
        <dbReference type="ChEBI" id="CHEBI:90615"/>
        <dbReference type="ChEBI" id="CHEBI:90616"/>
        <dbReference type="EC" id="2.1.1.72"/>
    </reaction>
</comment>
<evidence type="ECO:0000259" key="10">
    <source>
        <dbReference type="Pfam" id="PF01420"/>
    </source>
</evidence>
<dbReference type="InterPro" id="IPR044946">
    <property type="entry name" value="Restrct_endonuc_typeI_TRD_sf"/>
</dbReference>
<keyword evidence="4" id="KW-0808">Transferase</keyword>
<evidence type="ECO:0000256" key="1">
    <source>
        <dbReference type="ARBA" id="ARBA00010923"/>
    </source>
</evidence>
<dbReference type="PROSITE" id="PS00092">
    <property type="entry name" value="N6_MTASE"/>
    <property type="match status" value="1"/>
</dbReference>
<keyword evidence="3 12" id="KW-0489">Methyltransferase</keyword>
<dbReference type="EC" id="2.1.1.72" evidence="2"/>
<dbReference type="InterPro" id="IPR051537">
    <property type="entry name" value="DNA_Adenine_Mtase"/>
</dbReference>
<evidence type="ECO:0000256" key="3">
    <source>
        <dbReference type="ARBA" id="ARBA00022603"/>
    </source>
</evidence>
<dbReference type="Pfam" id="PF02384">
    <property type="entry name" value="N6_Mtase"/>
    <property type="match status" value="1"/>
</dbReference>
<feature type="domain" description="DNA methylase adenine-specific" evidence="11">
    <location>
        <begin position="213"/>
        <end position="502"/>
    </location>
</feature>
<gene>
    <name evidence="12" type="ORF">G3I59_29790</name>
</gene>
<feature type="domain" description="Type I restriction modification DNA specificity" evidence="10">
    <location>
        <begin position="551"/>
        <end position="709"/>
    </location>
</feature>
<comment type="caution">
    <text evidence="12">The sequence shown here is derived from an EMBL/GenBank/DDBJ whole genome shotgun (WGS) entry which is preliminary data.</text>
</comment>
<sequence>MSLPEGMRSAADLAKLAEVNASAFSNWRSRSPDFPPPHKIGGKELFEIPAVAEWLKERRIPVHRRKEGEPEGYTYGDRLLRNLGPGQLPDSGAAQTRPVAEADLADRVWEAVESMLDSLDRSAALDYLLGLVYLRSAQPADWKAVTGTRTWPEAQEVLRGISVPVPGAADRLLFTRVLEVSSPALRKAVDLVDRFPAKENAGQLGSVLLGLTRRQSGRSGGQFTPPEVARLMVDLLGDEPVYSAYDPFCGSGELLTVAAERIAGVPADVPIEVFGKAGDQWSWSTSWMNLALHGVEAELGEPGLAVKKDSFPGLTFDRILANPPFNLKSAELDKRVLRWGEPPEKNANFAWLQHVAAKLAPSGRAAVIMPSGAASSKNEAHIRGALIEDGIVECVIALPARLFRFTAIPVHLWLLRAPGYNVFGDEVLLIDASDEAEADRSARRLTTAAIDRAVDEHRRWSSSQKGSFFGSPGYSRAVRYSELEEGDYNLQPARYVSRKAEHREDGPAAAFAAARRELAELTEQVRQLNDGLESTAAAVLSSGRAKVTGERVRLGKVCEVLPGPGSVKRQGDSPGTPLVLPRNIRNNQVDYGELDLVPEALAARYARYRLAERDVVSARAGTLGRFGLVRSAEAGWLLGPGCVGFRPGPEVDPHYLVYYLNGADAQEWLRRNAVGTAVRYFSSDLLRSMPIFLPELRKQAEIVDLLRPYQLSSVAHAELGSQLAHSLDLLTSILFRPSA</sequence>
<keyword evidence="13" id="KW-1185">Reference proteome</keyword>
<dbReference type="RefSeq" id="WP_095213206.1">
    <property type="nucleotide sequence ID" value="NZ_JAAGNC010000149.1"/>
</dbReference>
<evidence type="ECO:0000256" key="2">
    <source>
        <dbReference type="ARBA" id="ARBA00011900"/>
    </source>
</evidence>
<evidence type="ECO:0000313" key="12">
    <source>
        <dbReference type="EMBL" id="NEC59660.1"/>
    </source>
</evidence>
<keyword evidence="7" id="KW-0238">DNA-binding</keyword>
<accession>A0ABX0BYU3</accession>
<evidence type="ECO:0000256" key="4">
    <source>
        <dbReference type="ARBA" id="ARBA00022679"/>
    </source>
</evidence>
<evidence type="ECO:0000256" key="9">
    <source>
        <dbReference type="SAM" id="Coils"/>
    </source>
</evidence>
<dbReference type="PANTHER" id="PTHR42933">
    <property type="entry name" value="SLR6095 PROTEIN"/>
    <property type="match status" value="1"/>
</dbReference>
<feature type="coiled-coil region" evidence="9">
    <location>
        <begin position="511"/>
        <end position="538"/>
    </location>
</feature>
<dbReference type="InterPro" id="IPR003356">
    <property type="entry name" value="DNA_methylase_A-5"/>
</dbReference>
<dbReference type="SUPFAM" id="SSF53335">
    <property type="entry name" value="S-adenosyl-L-methionine-dependent methyltransferases"/>
    <property type="match status" value="1"/>
</dbReference>
<evidence type="ECO:0000256" key="5">
    <source>
        <dbReference type="ARBA" id="ARBA00022691"/>
    </source>
</evidence>
<name>A0ABX0BYU3_9PSEU</name>
<evidence type="ECO:0000256" key="8">
    <source>
        <dbReference type="ARBA" id="ARBA00047942"/>
    </source>
</evidence>
<dbReference type="Proteomes" id="UP000470404">
    <property type="component" value="Unassembled WGS sequence"/>
</dbReference>
<dbReference type="InterPro" id="IPR002052">
    <property type="entry name" value="DNA_methylase_N6_adenine_CS"/>
</dbReference>
<comment type="similarity">
    <text evidence="1">Belongs to the type-I restriction system S methylase family.</text>
</comment>
<dbReference type="InterPro" id="IPR000055">
    <property type="entry name" value="Restrct_endonuc_typeI_TRD"/>
</dbReference>
<keyword evidence="5" id="KW-0949">S-adenosyl-L-methionine</keyword>
<dbReference type="GO" id="GO:0032259">
    <property type="term" value="P:methylation"/>
    <property type="evidence" value="ECO:0007669"/>
    <property type="project" value="UniProtKB-KW"/>
</dbReference>
<keyword evidence="6" id="KW-0680">Restriction system</keyword>
<reference evidence="12 13" key="1">
    <citation type="submission" date="2020-01" db="EMBL/GenBank/DDBJ databases">
        <title>Insect and environment-associated Actinomycetes.</title>
        <authorList>
            <person name="Currrie C."/>
            <person name="Chevrette M."/>
            <person name="Carlson C."/>
            <person name="Stubbendieck R."/>
            <person name="Wendt-Pienkowski E."/>
        </authorList>
    </citation>
    <scope>NUCLEOTIDE SEQUENCE [LARGE SCALE GENOMIC DNA]</scope>
    <source>
        <strain evidence="12 13">SID8386</strain>
    </source>
</reference>
<dbReference type="Pfam" id="PF01420">
    <property type="entry name" value="Methylase_S"/>
    <property type="match status" value="1"/>
</dbReference>
<dbReference type="InterPro" id="IPR029063">
    <property type="entry name" value="SAM-dependent_MTases_sf"/>
</dbReference>
<protein>
    <recommendedName>
        <fullName evidence="2">site-specific DNA-methyltransferase (adenine-specific)</fullName>
        <ecNumber evidence="2">2.1.1.72</ecNumber>
    </recommendedName>
</protein>